<dbReference type="Gene3D" id="3.40.47.10">
    <property type="match status" value="1"/>
</dbReference>
<dbReference type="PROSITE" id="PS52019">
    <property type="entry name" value="PKS_MFAS_DH"/>
    <property type="match status" value="1"/>
</dbReference>
<dbReference type="SMART" id="SM00823">
    <property type="entry name" value="PKS_PP"/>
    <property type="match status" value="1"/>
</dbReference>
<dbReference type="GO" id="GO:0004312">
    <property type="term" value="F:fatty acid synthase activity"/>
    <property type="evidence" value="ECO:0007669"/>
    <property type="project" value="TreeGrafter"/>
</dbReference>
<dbReference type="InterPro" id="IPR016035">
    <property type="entry name" value="Acyl_Trfase/lysoPLipase"/>
</dbReference>
<dbReference type="CDD" id="cd00833">
    <property type="entry name" value="PKS"/>
    <property type="match status" value="1"/>
</dbReference>
<accession>A0A8H6IN74</accession>
<evidence type="ECO:0000256" key="4">
    <source>
        <dbReference type="ARBA" id="ARBA00022679"/>
    </source>
</evidence>
<dbReference type="Pfam" id="PF22621">
    <property type="entry name" value="CurL-like_PKS_C"/>
    <property type="match status" value="1"/>
</dbReference>
<keyword evidence="3" id="KW-0597">Phosphoprotein</keyword>
<dbReference type="Gene3D" id="3.40.366.10">
    <property type="entry name" value="Malonyl-Coenzyme A Acyl Carrier Protein, domain 2"/>
    <property type="match status" value="2"/>
</dbReference>
<dbReference type="InterPro" id="IPR020806">
    <property type="entry name" value="PKS_PP-bd"/>
</dbReference>
<dbReference type="GO" id="GO:0044550">
    <property type="term" value="P:secondary metabolite biosynthetic process"/>
    <property type="evidence" value="ECO:0007669"/>
    <property type="project" value="TreeGrafter"/>
</dbReference>
<dbReference type="InterPro" id="IPR029058">
    <property type="entry name" value="AB_hydrolase_fold"/>
</dbReference>
<dbReference type="InterPro" id="IPR049900">
    <property type="entry name" value="PKS_mFAS_DH"/>
</dbReference>
<dbReference type="SMART" id="SM00825">
    <property type="entry name" value="PKS_KS"/>
    <property type="match status" value="1"/>
</dbReference>
<feature type="active site" description="Proton donor; for dehydratase activity" evidence="6">
    <location>
        <position position="1488"/>
    </location>
</feature>
<feature type="compositionally biased region" description="Basic and acidic residues" evidence="7">
    <location>
        <begin position="1719"/>
        <end position="1739"/>
    </location>
</feature>
<keyword evidence="2" id="KW-0596">Phosphopantetheine</keyword>
<dbReference type="GO" id="GO:0031177">
    <property type="term" value="F:phosphopantetheine binding"/>
    <property type="evidence" value="ECO:0007669"/>
    <property type="project" value="InterPro"/>
</dbReference>
<dbReference type="Gene3D" id="3.30.70.3290">
    <property type="match status" value="1"/>
</dbReference>
<evidence type="ECO:0000259" key="8">
    <source>
        <dbReference type="PROSITE" id="PS50075"/>
    </source>
</evidence>
<dbReference type="GO" id="GO:0008168">
    <property type="term" value="F:methyltransferase activity"/>
    <property type="evidence" value="ECO:0007669"/>
    <property type="project" value="UniProtKB-KW"/>
</dbReference>
<dbReference type="InterPro" id="IPR014043">
    <property type="entry name" value="Acyl_transferase_dom"/>
</dbReference>
<dbReference type="InterPro" id="IPR036736">
    <property type="entry name" value="ACP-like_sf"/>
</dbReference>
<dbReference type="PANTHER" id="PTHR43775">
    <property type="entry name" value="FATTY ACID SYNTHASE"/>
    <property type="match status" value="1"/>
</dbReference>
<dbReference type="GO" id="GO:0006633">
    <property type="term" value="P:fatty acid biosynthetic process"/>
    <property type="evidence" value="ECO:0007669"/>
    <property type="project" value="InterPro"/>
</dbReference>
<sequence length="2110" mass="229139">MLSAAIFSPQSSPPSTTHLAYVRARLREDPCFKFLRDAVVQLPETWQALASSGQGISLPDAAIRALHSFPQWIENGESDVLERDMSGIVTLPLLTIIHIVQYLCYLEATGLTHSEFLHSVELGGVQGYCIGLLSAIIVASSKNEQEVVQHAATGIRLALGIGAFGDLNQVSSTSGSNTLQISLRNPNDMDEMLRKFPAAVVSTITEPRTMCIIAPEGDICALKADADEQRLRPKWMHIRSNLHNPENAALAQQCCELFDQAPFPTSDLLQVPVRSNRTGELLVKGNHSLGREIVSTVLASQCNWSQVMQSLALDLQQRGEKRHTLAVFGIGDPVSVPFFQQLGLEISKTHALSGMHTSQVPGVAPSTADHYPDDAIAIVGAACRLPGAGSLDELWDIVSQGQSRLEKLNIDRVDLKGSYRAHQDAGWVKQEFYGNFVDNVKRFDNSFFGISPREATHMDPQQRLLLETAFEAMDSSGYLRHHKRDRGDPVGCFIGASYTEYLENTSAYPPSAFTATGTIRAFLSGKISYHFGWTGPSEVIDTACSASLVAVHRACRAISAGECPIALAGGVNIITGVNNYFDLSKAGFLSKTGQCKPFDDSADGYCRADGVGLVVLKSLRKAVSDGDLIMGVIPSVATNQGGIGAPGVTVPDGVCQVALYKTLLQRSGIAADRVSYVEAHGTGTQVGDPIEISSIRDVFGGRERTNPLYIGSLKANIGHSETAAGVASLLKVLTMLRHRAIPPLQGFKRLNHKIPPLDDDKMCIPTRLVPWNGASRIACVNSYGASGSNSALLCAEWQEENSHKPAGGIIPAVQEYPILLSAASVESLQRYAKALATHLTKQTTAVDLGDLSYTLSERRKHHRVRFSTTAADPAGLIRQLQTCGPQDLAVSPKSVKKAVLVFSGQSKTTIALEPSVRQLNPRFEHYIQACNDMLRSLGGPDILPALSQAEPISDPTVLQCGTVAVQYACAQCWIDGGLEVAGIVGHSLGELAALAVSGVLSLQNMLRVVLTRAELIKTHWGSERGTMMAVHADLETVRAILDVVNTRVADPDEALEIACYNSMTSHIVVGKEASVAAAEKIVKQHAEYQGLRCQRLTVSHGFHSRFTEPLLRGLSELEGTLHFKEPVIPLETSTRKRVMFGNGSHTRYLANHARDPVFFVDAVRRLEQRLGSCVWMEAGWATPIVAMSKRAVASPEKHSFQPVTSVAAAVSELWREGIAATHWSFLTPRESCLRPIHLPPYNFDHPEYWLAHVDRAMEERETARSVTDGSTSTPKRHKIKQLVDHTSSIGTSHQFRLHTGTERFTSIVQGHAVRQKPLCPASMYMEAAVMGVEQLGVSNRSKTIIFKDVMFDRPLGCDSSLDVQLVLDEPSGAESSWWHYVVRSSPGQAHSRGTFSASSQENDDFQLYEMLLADKMESLKRDPDAERLKTATAYSIFSRVVDYASLLQGISSIILSQRQSVAQIKVPKTIFAASESTVAEFYDAITLDTFIQVLGLLVNSNAGSSSDDEIYVASSIGKMVVSPTQFLEPQAWTVYATYSVVDHKTVSGTVFAFSEDGKLRTFATGICFVRIQAARLERVLKAASPGASIPRMSDALPPSSSAAALPEPTIHRQPTVHDTMSISDSARRVLSESRGADEMSTKMKELRFLLSDFTGVPVSELESEQSLSDIGLDSLGSMELADEIESKLGLSIQTEDLLMGTVGSLEKLLQFSKTTPATTEDHVSDPEPDAYDKTPDSSEARSYLASQHTTDAPAPRSGDPPSNLWTRPKTALGSRFRLETAVYKGVDGLDILADLYIPTEVPSQPMTIALVIHGGGHLTLSRKAVRPAQIKHLLANGILPVSVDYRLCPQVNVIDGPMADVRDACIWVQGKLPGMMAAKGIEVDPSRYVVIGWSTGGTLAMTTSWTLRQAGMQPPSAILAFYCPVEYNPEAPTTMGHDIEQRTMSLGQIRQLLSDAPTAGHAPNSLDTTKLGWVQRGDPRSELVRALVKEQRGMSLLFNGLPQDGDELPRPDVDRAHAFSPLFQVRKGNYRTPTYLIFGDQDEIAPFGKGVEFAQALEDKGVRGGFLPVPGARHIFDLGLAPGSEGWDAGVGPGYSFLLEELESAHRDST</sequence>
<organism evidence="11 12">
    <name type="scientific">Colletotrichum sojae</name>
    <dbReference type="NCBI Taxonomy" id="2175907"/>
    <lineage>
        <taxon>Eukaryota</taxon>
        <taxon>Fungi</taxon>
        <taxon>Dikarya</taxon>
        <taxon>Ascomycota</taxon>
        <taxon>Pezizomycotina</taxon>
        <taxon>Sordariomycetes</taxon>
        <taxon>Hypocreomycetidae</taxon>
        <taxon>Glomerellales</taxon>
        <taxon>Glomerellaceae</taxon>
        <taxon>Colletotrichum</taxon>
        <taxon>Colletotrichum orchidearum species complex</taxon>
    </lineage>
</organism>
<dbReference type="InterPro" id="IPR018201">
    <property type="entry name" value="Ketoacyl_synth_AS"/>
</dbReference>
<comment type="pathway">
    <text evidence="1">Secondary metabolite biosynthesis.</text>
</comment>
<evidence type="ECO:0000256" key="5">
    <source>
        <dbReference type="ARBA" id="ARBA00023268"/>
    </source>
</evidence>
<evidence type="ECO:0000256" key="6">
    <source>
        <dbReference type="PROSITE-ProRule" id="PRU01363"/>
    </source>
</evidence>
<dbReference type="Proteomes" id="UP000652219">
    <property type="component" value="Unassembled WGS sequence"/>
</dbReference>
<dbReference type="Pfam" id="PF00698">
    <property type="entry name" value="Acyl_transf_1"/>
    <property type="match status" value="1"/>
</dbReference>
<reference evidence="11 12" key="1">
    <citation type="journal article" date="2020" name="Phytopathology">
        <title>Genome Sequence Resources of Colletotrichum truncatum, C. plurivorum, C. musicola, and C. sojae: Four Species Pathogenic to Soybean (Glycine max).</title>
        <authorList>
            <person name="Rogerio F."/>
            <person name="Boufleur T.R."/>
            <person name="Ciampi-Guillardi M."/>
            <person name="Sukno S.A."/>
            <person name="Thon M.R."/>
            <person name="Massola Junior N.S."/>
            <person name="Baroncelli R."/>
        </authorList>
    </citation>
    <scope>NUCLEOTIDE SEQUENCE [LARGE SCALE GENOMIC DNA]</scope>
    <source>
        <strain evidence="11 12">LFN0009</strain>
    </source>
</reference>
<dbReference type="Gene3D" id="3.40.50.1820">
    <property type="entry name" value="alpha/beta hydrolase"/>
    <property type="match status" value="1"/>
</dbReference>
<feature type="active site" description="Proton acceptor; for dehydratase activity" evidence="6">
    <location>
        <position position="1311"/>
    </location>
</feature>
<dbReference type="GO" id="GO:0016787">
    <property type="term" value="F:hydrolase activity"/>
    <property type="evidence" value="ECO:0007669"/>
    <property type="project" value="InterPro"/>
</dbReference>
<feature type="region of interest" description="N-terminal hotdog fold" evidence="6">
    <location>
        <begin position="1277"/>
        <end position="1402"/>
    </location>
</feature>
<dbReference type="InterPro" id="IPR001227">
    <property type="entry name" value="Ac_transferase_dom_sf"/>
</dbReference>
<dbReference type="SUPFAM" id="SSF55048">
    <property type="entry name" value="Probable ACP-binding domain of malonyl-CoA ACP transacylase"/>
    <property type="match status" value="1"/>
</dbReference>
<evidence type="ECO:0000256" key="3">
    <source>
        <dbReference type="ARBA" id="ARBA00022553"/>
    </source>
</evidence>
<evidence type="ECO:0000313" key="12">
    <source>
        <dbReference type="Proteomes" id="UP000652219"/>
    </source>
</evidence>
<evidence type="ECO:0000256" key="1">
    <source>
        <dbReference type="ARBA" id="ARBA00005179"/>
    </source>
</evidence>
<evidence type="ECO:0000259" key="10">
    <source>
        <dbReference type="PROSITE" id="PS52019"/>
    </source>
</evidence>
<evidence type="ECO:0000256" key="7">
    <source>
        <dbReference type="SAM" id="MobiDB-lite"/>
    </source>
</evidence>
<feature type="domain" description="Ketosynthase family 3 (KS3)" evidence="9">
    <location>
        <begin position="373"/>
        <end position="796"/>
    </location>
</feature>
<protein>
    <submittedName>
        <fullName evidence="11">Polyketide synthase</fullName>
    </submittedName>
</protein>
<dbReference type="SUPFAM" id="SSF53901">
    <property type="entry name" value="Thiolase-like"/>
    <property type="match status" value="1"/>
</dbReference>
<dbReference type="Pfam" id="PF02801">
    <property type="entry name" value="Ketoacyl-synt_C"/>
    <property type="match status" value="1"/>
</dbReference>
<name>A0A8H6IN74_9PEZI</name>
<dbReference type="InterPro" id="IPR049551">
    <property type="entry name" value="PKS_DH_C"/>
</dbReference>
<dbReference type="Pfam" id="PF16073">
    <property type="entry name" value="SAT"/>
    <property type="match status" value="1"/>
</dbReference>
<dbReference type="Gene3D" id="1.10.1200.10">
    <property type="entry name" value="ACP-like"/>
    <property type="match status" value="1"/>
</dbReference>
<dbReference type="EMBL" id="WIGN01000576">
    <property type="protein sequence ID" value="KAF6788139.1"/>
    <property type="molecule type" value="Genomic_DNA"/>
</dbReference>
<dbReference type="InterPro" id="IPR009081">
    <property type="entry name" value="PP-bd_ACP"/>
</dbReference>
<feature type="region of interest" description="C-terminal hotdog fold" evidence="6">
    <location>
        <begin position="1425"/>
        <end position="1577"/>
    </location>
</feature>
<dbReference type="InterPro" id="IPR020841">
    <property type="entry name" value="PKS_Beta-ketoAc_synthase_dom"/>
</dbReference>
<dbReference type="PROSITE" id="PS00012">
    <property type="entry name" value="PHOSPHOPANTETHEINE"/>
    <property type="match status" value="1"/>
</dbReference>
<evidence type="ECO:0000313" key="11">
    <source>
        <dbReference type="EMBL" id="KAF6788139.1"/>
    </source>
</evidence>
<comment type="caution">
    <text evidence="11">The sequence shown here is derived from an EMBL/GenBank/DDBJ whole genome shotgun (WGS) entry which is preliminary data.</text>
</comment>
<dbReference type="InterPro" id="IPR016039">
    <property type="entry name" value="Thiolase-like"/>
</dbReference>
<feature type="region of interest" description="Disordered" evidence="7">
    <location>
        <begin position="1713"/>
        <end position="1768"/>
    </location>
</feature>
<dbReference type="Pfam" id="PF07859">
    <property type="entry name" value="Abhydrolase_3"/>
    <property type="match status" value="1"/>
</dbReference>
<dbReference type="SMART" id="SM00827">
    <property type="entry name" value="PKS_AT"/>
    <property type="match status" value="1"/>
</dbReference>
<evidence type="ECO:0000259" key="9">
    <source>
        <dbReference type="PROSITE" id="PS52004"/>
    </source>
</evidence>
<dbReference type="InterPro" id="IPR014031">
    <property type="entry name" value="Ketoacyl_synth_C"/>
</dbReference>
<feature type="domain" description="PKS/mFAS DH" evidence="10">
    <location>
        <begin position="1277"/>
        <end position="1577"/>
    </location>
</feature>
<dbReference type="InterPro" id="IPR032088">
    <property type="entry name" value="SAT"/>
</dbReference>
<dbReference type="SUPFAM" id="SSF53474">
    <property type="entry name" value="alpha/beta-Hydrolases"/>
    <property type="match status" value="1"/>
</dbReference>
<dbReference type="InterPro" id="IPR006162">
    <property type="entry name" value="Ppantetheine_attach_site"/>
</dbReference>
<dbReference type="Pfam" id="PF00109">
    <property type="entry name" value="ketoacyl-synt"/>
    <property type="match status" value="1"/>
</dbReference>
<dbReference type="Pfam" id="PF00550">
    <property type="entry name" value="PP-binding"/>
    <property type="match status" value="1"/>
</dbReference>
<dbReference type="Gene3D" id="3.10.129.110">
    <property type="entry name" value="Polyketide synthase dehydratase"/>
    <property type="match status" value="1"/>
</dbReference>
<dbReference type="InterPro" id="IPR014030">
    <property type="entry name" value="Ketoacyl_synth_N"/>
</dbReference>
<evidence type="ECO:0000256" key="2">
    <source>
        <dbReference type="ARBA" id="ARBA00022450"/>
    </source>
</evidence>
<dbReference type="InterPro" id="IPR016036">
    <property type="entry name" value="Malonyl_transacylase_ACP-bd"/>
</dbReference>
<proteinExistence type="predicted"/>
<dbReference type="GO" id="GO:0004315">
    <property type="term" value="F:3-oxoacyl-[acyl-carrier-protein] synthase activity"/>
    <property type="evidence" value="ECO:0007669"/>
    <property type="project" value="InterPro"/>
</dbReference>
<dbReference type="SUPFAM" id="SSF52151">
    <property type="entry name" value="FabD/lysophospholipase-like"/>
    <property type="match status" value="1"/>
</dbReference>
<gene>
    <name evidence="11" type="ORF">CSOJ01_15095</name>
</gene>
<keyword evidence="4" id="KW-0808">Transferase</keyword>
<dbReference type="InterPro" id="IPR013094">
    <property type="entry name" value="AB_hydrolase_3"/>
</dbReference>
<dbReference type="GO" id="GO:0032259">
    <property type="term" value="P:methylation"/>
    <property type="evidence" value="ECO:0007669"/>
    <property type="project" value="UniProtKB-KW"/>
</dbReference>
<dbReference type="PROSITE" id="PS00606">
    <property type="entry name" value="KS3_1"/>
    <property type="match status" value="1"/>
</dbReference>
<keyword evidence="12" id="KW-1185">Reference proteome</keyword>
<dbReference type="SUPFAM" id="SSF47336">
    <property type="entry name" value="ACP-like"/>
    <property type="match status" value="1"/>
</dbReference>
<dbReference type="InterPro" id="IPR042104">
    <property type="entry name" value="PKS_dehydratase_sf"/>
</dbReference>
<feature type="domain" description="Carrier" evidence="8">
    <location>
        <begin position="1637"/>
        <end position="1716"/>
    </location>
</feature>
<dbReference type="PANTHER" id="PTHR43775:SF21">
    <property type="entry name" value="NON-REDUCING POLYKETIDE SYNTHASE AUSA-RELATED"/>
    <property type="match status" value="1"/>
</dbReference>
<keyword evidence="5" id="KW-0511">Multifunctional enzyme</keyword>
<dbReference type="PROSITE" id="PS50075">
    <property type="entry name" value="CARRIER"/>
    <property type="match status" value="1"/>
</dbReference>
<dbReference type="PROSITE" id="PS52004">
    <property type="entry name" value="KS3_2"/>
    <property type="match status" value="1"/>
</dbReference>
<dbReference type="Pfam" id="PF14765">
    <property type="entry name" value="PS-DH"/>
    <property type="match status" value="1"/>
</dbReference>
<dbReference type="InterPro" id="IPR050091">
    <property type="entry name" value="PKS_NRPS_Biosynth_Enz"/>
</dbReference>